<dbReference type="Proteomes" id="UP000799291">
    <property type="component" value="Unassembled WGS sequence"/>
</dbReference>
<feature type="compositionally biased region" description="Low complexity" evidence="4">
    <location>
        <begin position="271"/>
        <end position="324"/>
    </location>
</feature>
<feature type="domain" description="CBM1" evidence="6">
    <location>
        <begin position="337"/>
        <end position="374"/>
    </location>
</feature>
<dbReference type="PANTHER" id="PTHR35273:SF2">
    <property type="entry name" value="ALPHA-GALACTOSIDASE"/>
    <property type="match status" value="1"/>
</dbReference>
<comment type="catalytic activity">
    <reaction evidence="1">
        <text>Hydrolysis of terminal, non-reducing alpha-D-galactose residues in alpha-D-galactosides, including galactose oligosaccharides, galactomannans and galactolipids.</text>
        <dbReference type="EC" id="3.2.1.22"/>
    </reaction>
</comment>
<dbReference type="SMART" id="SM00236">
    <property type="entry name" value="fCBD"/>
    <property type="match status" value="1"/>
</dbReference>
<dbReference type="EMBL" id="MU005586">
    <property type="protein sequence ID" value="KAF2682800.1"/>
    <property type="molecule type" value="Genomic_DNA"/>
</dbReference>
<feature type="signal peptide" evidence="5">
    <location>
        <begin position="1"/>
        <end position="17"/>
    </location>
</feature>
<feature type="region of interest" description="Disordered" evidence="4">
    <location>
        <begin position="266"/>
        <end position="339"/>
    </location>
</feature>
<evidence type="ECO:0000256" key="3">
    <source>
        <dbReference type="ARBA" id="ARBA00022729"/>
    </source>
</evidence>
<evidence type="ECO:0000259" key="6">
    <source>
        <dbReference type="PROSITE" id="PS51164"/>
    </source>
</evidence>
<dbReference type="SUPFAM" id="SSF57180">
    <property type="entry name" value="Cellulose-binding domain"/>
    <property type="match status" value="1"/>
</dbReference>
<sequence length="374" mass="41228">MFSWLLWLALIAVPCFAQNFTRGQKWQIILLGTPDMSKMPLPPTDAEVWDIDLFDNDPSTITRLKAAGKTVICYFSAGTREDWRDDAKDFPAADQGKVLPEWPNEKWIRTGSTKIREIMAKRIKLAGDRGCDAIDPDNIVLYTNKSQQNDNGLNLKNNDAINYMQWMQKEAARYNMKVGLKNSIDILDTLAPIMDFAVNEQCASLTECERYNNFLASGKPVFHVEYPNPLNPAAAKTDLCTGPGTSLMSNILKNLALDGPTVYCDGSQVDTPTKGGTSPPRPTPSKSSTTRASSTIRSTTSSKIPSSSNPPTTTSKPISSSTTIQRPPTSTPGNGGCRQKHWDQCGGNDWKGCKTCESPYQCKGVSPPYYYQCL</sequence>
<evidence type="ECO:0000256" key="5">
    <source>
        <dbReference type="SAM" id="SignalP"/>
    </source>
</evidence>
<gene>
    <name evidence="7" type="ORF">K458DRAFT_306759</name>
</gene>
<accession>A0A6G1IXY2</accession>
<dbReference type="InterPro" id="IPR013785">
    <property type="entry name" value="Aldolase_TIM"/>
</dbReference>
<reference evidence="7" key="1">
    <citation type="journal article" date="2020" name="Stud. Mycol.">
        <title>101 Dothideomycetes genomes: a test case for predicting lifestyles and emergence of pathogens.</title>
        <authorList>
            <person name="Haridas S."/>
            <person name="Albert R."/>
            <person name="Binder M."/>
            <person name="Bloem J."/>
            <person name="Labutti K."/>
            <person name="Salamov A."/>
            <person name="Andreopoulos B."/>
            <person name="Baker S."/>
            <person name="Barry K."/>
            <person name="Bills G."/>
            <person name="Bluhm B."/>
            <person name="Cannon C."/>
            <person name="Castanera R."/>
            <person name="Culley D."/>
            <person name="Daum C."/>
            <person name="Ezra D."/>
            <person name="Gonzalez J."/>
            <person name="Henrissat B."/>
            <person name="Kuo A."/>
            <person name="Liang C."/>
            <person name="Lipzen A."/>
            <person name="Lutzoni F."/>
            <person name="Magnuson J."/>
            <person name="Mondo S."/>
            <person name="Nolan M."/>
            <person name="Ohm R."/>
            <person name="Pangilinan J."/>
            <person name="Park H.-J."/>
            <person name="Ramirez L."/>
            <person name="Alfaro M."/>
            <person name="Sun H."/>
            <person name="Tritt A."/>
            <person name="Yoshinaga Y."/>
            <person name="Zwiers L.-H."/>
            <person name="Turgeon B."/>
            <person name="Goodwin S."/>
            <person name="Spatafora J."/>
            <person name="Crous P."/>
            <person name="Grigoriev I."/>
        </authorList>
    </citation>
    <scope>NUCLEOTIDE SEQUENCE</scope>
    <source>
        <strain evidence="7">CBS 122367</strain>
    </source>
</reference>
<dbReference type="OrthoDB" id="2108802at2759"/>
<evidence type="ECO:0000256" key="1">
    <source>
        <dbReference type="ARBA" id="ARBA00001255"/>
    </source>
</evidence>
<dbReference type="Gene3D" id="3.20.20.70">
    <property type="entry name" value="Aldolase class I"/>
    <property type="match status" value="1"/>
</dbReference>
<dbReference type="InterPro" id="IPR004352">
    <property type="entry name" value="GH114_TIM-barrel"/>
</dbReference>
<evidence type="ECO:0000256" key="2">
    <source>
        <dbReference type="ARBA" id="ARBA00012755"/>
    </source>
</evidence>
<proteinExistence type="predicted"/>
<dbReference type="PROSITE" id="PS51164">
    <property type="entry name" value="CBM1_2"/>
    <property type="match status" value="1"/>
</dbReference>
<name>A0A6G1IXY2_9PLEO</name>
<dbReference type="EC" id="3.2.1.22" evidence="2"/>
<dbReference type="GO" id="GO:0005576">
    <property type="term" value="C:extracellular region"/>
    <property type="evidence" value="ECO:0007669"/>
    <property type="project" value="InterPro"/>
</dbReference>
<dbReference type="GO" id="GO:0030248">
    <property type="term" value="F:cellulose binding"/>
    <property type="evidence" value="ECO:0007669"/>
    <property type="project" value="InterPro"/>
</dbReference>
<dbReference type="InterPro" id="IPR035971">
    <property type="entry name" value="CBD_sf"/>
</dbReference>
<evidence type="ECO:0000313" key="7">
    <source>
        <dbReference type="EMBL" id="KAF2682800.1"/>
    </source>
</evidence>
<keyword evidence="3 5" id="KW-0732">Signal</keyword>
<dbReference type="AlphaFoldDB" id="A0A6G1IXY2"/>
<dbReference type="GO" id="GO:0004557">
    <property type="term" value="F:alpha-galactosidase activity"/>
    <property type="evidence" value="ECO:0007669"/>
    <property type="project" value="UniProtKB-EC"/>
</dbReference>
<evidence type="ECO:0000313" key="8">
    <source>
        <dbReference type="Proteomes" id="UP000799291"/>
    </source>
</evidence>
<dbReference type="InterPro" id="IPR017853">
    <property type="entry name" value="GH"/>
</dbReference>
<dbReference type="SUPFAM" id="SSF51445">
    <property type="entry name" value="(Trans)glycosidases"/>
    <property type="match status" value="1"/>
</dbReference>
<dbReference type="GO" id="GO:0005975">
    <property type="term" value="P:carbohydrate metabolic process"/>
    <property type="evidence" value="ECO:0007669"/>
    <property type="project" value="InterPro"/>
</dbReference>
<dbReference type="InterPro" id="IPR000254">
    <property type="entry name" value="CBD"/>
</dbReference>
<dbReference type="PANTHER" id="PTHR35273">
    <property type="entry name" value="ALPHA-1,4 POLYGALACTOSAMINIDASE, PUTATIVE (AFU_ORTHOLOGUE AFUA_3G07890)-RELATED"/>
    <property type="match status" value="1"/>
</dbReference>
<keyword evidence="8" id="KW-1185">Reference proteome</keyword>
<feature type="chain" id="PRO_5026199622" description="alpha-galactosidase" evidence="5">
    <location>
        <begin position="18"/>
        <end position="374"/>
    </location>
</feature>
<evidence type="ECO:0000256" key="4">
    <source>
        <dbReference type="SAM" id="MobiDB-lite"/>
    </source>
</evidence>
<dbReference type="Pfam" id="PF00734">
    <property type="entry name" value="CBM_1"/>
    <property type="match status" value="1"/>
</dbReference>
<dbReference type="Pfam" id="PF03537">
    <property type="entry name" value="Glyco_hydro_114"/>
    <property type="match status" value="1"/>
</dbReference>
<protein>
    <recommendedName>
        <fullName evidence="2">alpha-galactosidase</fullName>
        <ecNumber evidence="2">3.2.1.22</ecNumber>
    </recommendedName>
</protein>
<organism evidence="7 8">
    <name type="scientific">Lentithecium fluviatile CBS 122367</name>
    <dbReference type="NCBI Taxonomy" id="1168545"/>
    <lineage>
        <taxon>Eukaryota</taxon>
        <taxon>Fungi</taxon>
        <taxon>Dikarya</taxon>
        <taxon>Ascomycota</taxon>
        <taxon>Pezizomycotina</taxon>
        <taxon>Dothideomycetes</taxon>
        <taxon>Pleosporomycetidae</taxon>
        <taxon>Pleosporales</taxon>
        <taxon>Massarineae</taxon>
        <taxon>Lentitheciaceae</taxon>
        <taxon>Lentithecium</taxon>
    </lineage>
</organism>